<dbReference type="InterPro" id="IPR051490">
    <property type="entry name" value="THEM6_lcsJ_thioesterase"/>
</dbReference>
<dbReference type="Pfam" id="PF13279">
    <property type="entry name" value="4HBT_2"/>
    <property type="match status" value="1"/>
</dbReference>
<dbReference type="CDD" id="cd00586">
    <property type="entry name" value="4HBT"/>
    <property type="match status" value="1"/>
</dbReference>
<proteinExistence type="inferred from homology"/>
<evidence type="ECO:0000256" key="2">
    <source>
        <dbReference type="SAM" id="Phobius"/>
    </source>
</evidence>
<evidence type="ECO:0000256" key="1">
    <source>
        <dbReference type="ARBA" id="ARBA00038476"/>
    </source>
</evidence>
<keyword evidence="2" id="KW-1133">Transmembrane helix</keyword>
<keyword evidence="2" id="KW-0812">Transmembrane</keyword>
<dbReference type="Proteomes" id="UP001629113">
    <property type="component" value="Unassembled WGS sequence"/>
</dbReference>
<organism evidence="3 4">
    <name type="scientific">Phlyctema vagabunda</name>
    <dbReference type="NCBI Taxonomy" id="108571"/>
    <lineage>
        <taxon>Eukaryota</taxon>
        <taxon>Fungi</taxon>
        <taxon>Dikarya</taxon>
        <taxon>Ascomycota</taxon>
        <taxon>Pezizomycotina</taxon>
        <taxon>Leotiomycetes</taxon>
        <taxon>Helotiales</taxon>
        <taxon>Dermateaceae</taxon>
        <taxon>Phlyctema</taxon>
    </lineage>
</organism>
<dbReference type="InterPro" id="IPR029069">
    <property type="entry name" value="HotDog_dom_sf"/>
</dbReference>
<evidence type="ECO:0000313" key="4">
    <source>
        <dbReference type="Proteomes" id="UP001629113"/>
    </source>
</evidence>
<reference evidence="3 4" key="1">
    <citation type="submission" date="2024-06" db="EMBL/GenBank/DDBJ databases">
        <title>Complete genome of Phlyctema vagabunda strain 19-DSS-EL-015.</title>
        <authorList>
            <person name="Fiorenzani C."/>
        </authorList>
    </citation>
    <scope>NUCLEOTIDE SEQUENCE [LARGE SCALE GENOMIC DNA]</scope>
    <source>
        <strain evidence="3 4">19-DSS-EL-015</strain>
    </source>
</reference>
<protein>
    <submittedName>
        <fullName evidence="3">Capsule polysaccharide biosynthesis protein</fullName>
    </submittedName>
</protein>
<name>A0ABR4PUJ5_9HELO</name>
<feature type="transmembrane region" description="Helical" evidence="2">
    <location>
        <begin position="6"/>
        <end position="26"/>
    </location>
</feature>
<dbReference type="PANTHER" id="PTHR12475:SF4">
    <property type="entry name" value="PROTEIN THEM6"/>
    <property type="match status" value="1"/>
</dbReference>
<accession>A0ABR4PUJ5</accession>
<gene>
    <name evidence="3" type="ORF">PVAG01_00541</name>
</gene>
<dbReference type="PANTHER" id="PTHR12475">
    <property type="match status" value="1"/>
</dbReference>
<sequence>MAESWGSWLYATIWYLPITAFVLWNWKALPFVWHIRLYSVKFKHFILRRSHKITYTQHGGTSIFEPIISTTWCPMLEMDMNLHKSNSTFFSDLDINRMHLMAALFKPVLSGRPGADEGNRFGSLNCILGAVSCHFRREIRPLEKYEIWTRVLCWDEKWLYVVSHFVSADEVAPMLCRSGGHVAPSAKVKSIEERNVDEESTRFQMEKSRSAKLIRASAISKFVFKQGRRTIAPEDVMRELKLVPAAPSVAEQQSLEYSLSNGSRTRESADWDIHRIWKENERGLKIARQFAGLDALHDTFSGDSSDALGYFSDTPW</sequence>
<comment type="caution">
    <text evidence="3">The sequence shown here is derived from an EMBL/GenBank/DDBJ whole genome shotgun (WGS) entry which is preliminary data.</text>
</comment>
<dbReference type="Gene3D" id="3.10.129.10">
    <property type="entry name" value="Hotdog Thioesterase"/>
    <property type="match status" value="1"/>
</dbReference>
<keyword evidence="2" id="KW-0472">Membrane</keyword>
<dbReference type="SUPFAM" id="SSF54637">
    <property type="entry name" value="Thioesterase/thiol ester dehydrase-isomerase"/>
    <property type="match status" value="1"/>
</dbReference>
<evidence type="ECO:0000313" key="3">
    <source>
        <dbReference type="EMBL" id="KAL3427032.1"/>
    </source>
</evidence>
<comment type="similarity">
    <text evidence="1">Belongs to the lcsJ thioesterase family.</text>
</comment>
<keyword evidence="4" id="KW-1185">Reference proteome</keyword>
<dbReference type="EMBL" id="JBFCZG010000001">
    <property type="protein sequence ID" value="KAL3427032.1"/>
    <property type="molecule type" value="Genomic_DNA"/>
</dbReference>